<dbReference type="PROSITE" id="PS50011">
    <property type="entry name" value="PROTEIN_KINASE_DOM"/>
    <property type="match status" value="1"/>
</dbReference>
<dbReference type="SUPFAM" id="SSF55073">
    <property type="entry name" value="Nucleotide cyclase"/>
    <property type="match status" value="1"/>
</dbReference>
<dbReference type="GO" id="GO:0035556">
    <property type="term" value="P:intracellular signal transduction"/>
    <property type="evidence" value="ECO:0007669"/>
    <property type="project" value="InterPro"/>
</dbReference>
<dbReference type="Pfam" id="PF13191">
    <property type="entry name" value="AAA_16"/>
    <property type="match status" value="1"/>
</dbReference>
<comment type="subcellular location">
    <subcellularLocation>
        <location evidence="1">Membrane</location>
        <topology evidence="1">Single-pass membrane protein</topology>
    </subcellularLocation>
</comment>
<keyword evidence="3 4" id="KW-0067">ATP-binding</keyword>
<dbReference type="InterPro" id="IPR000719">
    <property type="entry name" value="Prot_kinase_dom"/>
</dbReference>
<dbReference type="InterPro" id="IPR011009">
    <property type="entry name" value="Kinase-like_dom_sf"/>
</dbReference>
<feature type="domain" description="Protein kinase" evidence="5">
    <location>
        <begin position="19"/>
        <end position="288"/>
    </location>
</feature>
<keyword evidence="6" id="KW-0808">Transferase</keyword>
<dbReference type="CDD" id="cd14014">
    <property type="entry name" value="STKc_PknB_like"/>
    <property type="match status" value="1"/>
</dbReference>
<dbReference type="EMBL" id="FOAB01000005">
    <property type="protein sequence ID" value="SEL68226.1"/>
    <property type="molecule type" value="Genomic_DNA"/>
</dbReference>
<protein>
    <submittedName>
        <fullName evidence="6">TOMM system kinase/cyclase fusion protein</fullName>
    </submittedName>
</protein>
<dbReference type="GO" id="GO:0005737">
    <property type="term" value="C:cytoplasm"/>
    <property type="evidence" value="ECO:0007669"/>
    <property type="project" value="TreeGrafter"/>
</dbReference>
<dbReference type="STRING" id="1038014.SAMN04487910_3024"/>
<evidence type="ECO:0000259" key="5">
    <source>
        <dbReference type="PROSITE" id="PS50011"/>
    </source>
</evidence>
<dbReference type="InterPro" id="IPR029787">
    <property type="entry name" value="Nucleotide_cyclase"/>
</dbReference>
<dbReference type="InterPro" id="IPR023889">
    <property type="entry name" value="TOMM_kin_cyc"/>
</dbReference>
<evidence type="ECO:0000256" key="3">
    <source>
        <dbReference type="ARBA" id="ARBA00022840"/>
    </source>
</evidence>
<dbReference type="GO" id="GO:0004016">
    <property type="term" value="F:adenylate cyclase activity"/>
    <property type="evidence" value="ECO:0007669"/>
    <property type="project" value="UniProtKB-ARBA"/>
</dbReference>
<gene>
    <name evidence="6" type="ORF">SAMN04487910_3024</name>
</gene>
<dbReference type="Gene3D" id="3.40.50.300">
    <property type="entry name" value="P-loop containing nucleotide triphosphate hydrolases"/>
    <property type="match status" value="1"/>
</dbReference>
<dbReference type="SUPFAM" id="SSF56112">
    <property type="entry name" value="Protein kinase-like (PK-like)"/>
    <property type="match status" value="1"/>
</dbReference>
<keyword evidence="6" id="KW-0418">Kinase</keyword>
<sequence length="1336" mass="151638">MENPSTKNAPNVDIHLENYTILEKIGEGGYGIVYKAIQVSTGQSVAIKILKFKEVLDQKSIKQQTARFDRETKLCAEINHPNIVKLLDKGYTGNQEPFAVFEYISGQTLKDLITLHNGISAEETGFLMGQVLDALVSAHAKGIIHRDLKPHNIMVTKTGTRSHIKILDFGIGIFTHDFRTSDYKDITLTHEVIGTPAYSAPEQLRGDPPTVKSDLYAWGLIVLECLTGQPAIKGSSVAEVFQKQLNPADVPLPPSIFGHSLGKVLTRVLDKNHNRRIATAELVYEEFSKINFSTIVGDVQPQNEILLKSEDATEVNQLVWRSAHSEKRQITVLCAKLILSVSDHAVMEMETIETIQKDQLYLCKEVGVRFGAHISGIIADTIVMCFGYPQGSDNDARRAGRTALELIGQLQKRNTLLFAKHGVGLEIRIAMNSGTVLIKHNTTPEGLVTNTAFNLLYTTPSGQILATETTRRLLDAHLEFEAFKIPEFSGITNTTNVYLLTGERQTEALSNLSPRSADQKMIGREKEQTKIFETWESIHSKNGKALLIKGQAGIGKSKLIYETKKQLIDKRFRVRECRCLPEHRNNALHPVFEMLKRDIGVHDNETLIPHLEDALKKANCSPEKVIPVICSWFSVPLGDAYQISDATPAEQKEILYDGLEKLILHIDKDKKFILIIEDLHWIDPTSLDFLGTIVTKISNEKFLLLLTARPEFKAAWDFENFSEITLKTLNETASESLIKDILQQKSIETAALEYIIEKTDGIPLFIEDLTRMLLEEQYLVLEGENYALAKNFDAASVPVTLKGLLNARLDHIGFAKETAQLAAAIGREFSYDLLVKSSLHDEAMVQNNLTALMDANLIYHHRRVQNESYIFRHALIRDAAYDSMVSLLKQEVHGRIAETIENDFEDLVRDNPFELAEHYANAKDYQKAIVYGLKKTNFSIRRSLNQEAYNESLKCLEWIAECEAGITAWKQELEVNRIIIPALMVLEGYGSEQIEVFSKKAMQLEELLKDDVDFMETFQSSGADHTSNWGLAQYHHMRSNRKEALYLCNAIINKARKTENRQNLLDSLPLMGMFVSTDGFLSEASSHFEEALSIYNKDLDVEIAFRNGIDPKTHAHANYAFNLALQGAIEEAKYHLKEGRDWALQIDHVPSIAITNVYFMQIAWLIRDDNWIQELNDINSVFFEEYPEMGFLAEYSNVYNYWRIDTIDPQKGFSDLRIASKQTYLHSYLEGVLVDTLINKELYDQAIILANKAIKWAKENKEMVFLSPLYRMLAVAVCSKNEKLSDDEIEFFEISIKIAKEQGAKIFELQAYEEYRNWIEDKQKEETITKYIQLLK</sequence>
<proteinExistence type="predicted"/>
<dbReference type="GO" id="GO:0004672">
    <property type="term" value="F:protein kinase activity"/>
    <property type="evidence" value="ECO:0007669"/>
    <property type="project" value="InterPro"/>
</dbReference>
<evidence type="ECO:0000313" key="7">
    <source>
        <dbReference type="Proteomes" id="UP000198521"/>
    </source>
</evidence>
<dbReference type="InterPro" id="IPR041664">
    <property type="entry name" value="AAA_16"/>
</dbReference>
<feature type="binding site" evidence="4">
    <location>
        <position position="48"/>
    </location>
    <ligand>
        <name>ATP</name>
        <dbReference type="ChEBI" id="CHEBI:30616"/>
    </ligand>
</feature>
<dbReference type="InterPro" id="IPR001054">
    <property type="entry name" value="A/G_cyclase"/>
</dbReference>
<dbReference type="Gene3D" id="1.25.40.10">
    <property type="entry name" value="Tetratricopeptide repeat domain"/>
    <property type="match status" value="1"/>
</dbReference>
<dbReference type="SUPFAM" id="SSF52540">
    <property type="entry name" value="P-loop containing nucleoside triphosphate hydrolases"/>
    <property type="match status" value="1"/>
</dbReference>
<dbReference type="InterPro" id="IPR017441">
    <property type="entry name" value="Protein_kinase_ATP_BS"/>
</dbReference>
<dbReference type="GO" id="GO:0009190">
    <property type="term" value="P:cyclic nucleotide biosynthetic process"/>
    <property type="evidence" value="ECO:0007669"/>
    <property type="project" value="InterPro"/>
</dbReference>
<dbReference type="NCBIfam" id="TIGR03903">
    <property type="entry name" value="TOMM_kin_cyc"/>
    <property type="match status" value="1"/>
</dbReference>
<dbReference type="CDD" id="cd07302">
    <property type="entry name" value="CHD"/>
    <property type="match status" value="1"/>
</dbReference>
<dbReference type="InterPro" id="IPR008271">
    <property type="entry name" value="Ser/Thr_kinase_AS"/>
</dbReference>
<evidence type="ECO:0000256" key="1">
    <source>
        <dbReference type="ARBA" id="ARBA00004167"/>
    </source>
</evidence>
<dbReference type="InterPro" id="IPR027417">
    <property type="entry name" value="P-loop_NTPase"/>
</dbReference>
<dbReference type="Gene3D" id="1.10.510.10">
    <property type="entry name" value="Transferase(Phosphotransferase) domain 1"/>
    <property type="match status" value="1"/>
</dbReference>
<dbReference type="Proteomes" id="UP000198521">
    <property type="component" value="Unassembled WGS sequence"/>
</dbReference>
<organism evidence="6 7">
    <name type="scientific">Aquimarina amphilecti</name>
    <dbReference type="NCBI Taxonomy" id="1038014"/>
    <lineage>
        <taxon>Bacteria</taxon>
        <taxon>Pseudomonadati</taxon>
        <taxon>Bacteroidota</taxon>
        <taxon>Flavobacteriia</taxon>
        <taxon>Flavobacteriales</taxon>
        <taxon>Flavobacteriaceae</taxon>
        <taxon>Aquimarina</taxon>
    </lineage>
</organism>
<reference evidence="6 7" key="1">
    <citation type="submission" date="2016-10" db="EMBL/GenBank/DDBJ databases">
        <authorList>
            <person name="de Groot N.N."/>
        </authorList>
    </citation>
    <scope>NUCLEOTIDE SEQUENCE [LARGE SCALE GENOMIC DNA]</scope>
    <source>
        <strain evidence="6 7">DSM 25232</strain>
    </source>
</reference>
<dbReference type="PROSITE" id="PS00108">
    <property type="entry name" value="PROTEIN_KINASE_ST"/>
    <property type="match status" value="1"/>
</dbReference>
<dbReference type="InterPro" id="IPR011990">
    <property type="entry name" value="TPR-like_helical_dom_sf"/>
</dbReference>
<dbReference type="RefSeq" id="WP_091410034.1">
    <property type="nucleotide sequence ID" value="NZ_FOAB01000005.1"/>
</dbReference>
<evidence type="ECO:0000256" key="2">
    <source>
        <dbReference type="ARBA" id="ARBA00022741"/>
    </source>
</evidence>
<dbReference type="PANTHER" id="PTHR16305:SF28">
    <property type="entry name" value="GUANYLATE CYCLASE DOMAIN-CONTAINING PROTEIN"/>
    <property type="match status" value="1"/>
</dbReference>
<name>A0A1H7S7L6_AQUAM</name>
<dbReference type="PROSITE" id="PS00107">
    <property type="entry name" value="PROTEIN_KINASE_ATP"/>
    <property type="match status" value="1"/>
</dbReference>
<dbReference type="OrthoDB" id="9813021at2"/>
<dbReference type="Gene3D" id="3.30.70.1230">
    <property type="entry name" value="Nucleotide cyclase"/>
    <property type="match status" value="1"/>
</dbReference>
<keyword evidence="7" id="KW-1185">Reference proteome</keyword>
<dbReference type="GO" id="GO:0016020">
    <property type="term" value="C:membrane"/>
    <property type="evidence" value="ECO:0007669"/>
    <property type="project" value="UniProtKB-SubCell"/>
</dbReference>
<evidence type="ECO:0000256" key="4">
    <source>
        <dbReference type="PROSITE-ProRule" id="PRU10141"/>
    </source>
</evidence>
<evidence type="ECO:0000313" key="6">
    <source>
        <dbReference type="EMBL" id="SEL68226.1"/>
    </source>
</evidence>
<keyword evidence="2 4" id="KW-0547">Nucleotide-binding</keyword>
<dbReference type="Pfam" id="PF00069">
    <property type="entry name" value="Pkinase"/>
    <property type="match status" value="1"/>
</dbReference>
<dbReference type="SMART" id="SM00220">
    <property type="entry name" value="S_TKc"/>
    <property type="match status" value="1"/>
</dbReference>
<accession>A0A1H7S7L6</accession>
<dbReference type="PANTHER" id="PTHR16305">
    <property type="entry name" value="TESTICULAR SOLUBLE ADENYLYL CYCLASE"/>
    <property type="match status" value="1"/>
</dbReference>
<dbReference type="GO" id="GO:0005524">
    <property type="term" value="F:ATP binding"/>
    <property type="evidence" value="ECO:0007669"/>
    <property type="project" value="UniProtKB-UniRule"/>
</dbReference>
<dbReference type="SUPFAM" id="SSF48452">
    <property type="entry name" value="TPR-like"/>
    <property type="match status" value="1"/>
</dbReference>